<gene>
    <name evidence="2" type="ORF">AVEN_233824_1</name>
    <name evidence="3" type="ORF">AVEN_38008_1</name>
</gene>
<dbReference type="EMBL" id="BGPR01160882">
    <property type="protein sequence ID" value="GBL95409.1"/>
    <property type="molecule type" value="Genomic_DNA"/>
</dbReference>
<organism evidence="3 4">
    <name type="scientific">Araneus ventricosus</name>
    <name type="common">Orbweaver spider</name>
    <name type="synonym">Epeira ventricosa</name>
    <dbReference type="NCBI Taxonomy" id="182803"/>
    <lineage>
        <taxon>Eukaryota</taxon>
        <taxon>Metazoa</taxon>
        <taxon>Ecdysozoa</taxon>
        <taxon>Arthropoda</taxon>
        <taxon>Chelicerata</taxon>
        <taxon>Arachnida</taxon>
        <taxon>Araneae</taxon>
        <taxon>Araneomorphae</taxon>
        <taxon>Entelegynae</taxon>
        <taxon>Araneoidea</taxon>
        <taxon>Araneidae</taxon>
        <taxon>Araneus</taxon>
    </lineage>
</organism>
<comment type="caution">
    <text evidence="3">The sequence shown here is derived from an EMBL/GenBank/DDBJ whole genome shotgun (WGS) entry which is preliminary data.</text>
</comment>
<evidence type="ECO:0000313" key="3">
    <source>
        <dbReference type="EMBL" id="GBL95472.1"/>
    </source>
</evidence>
<dbReference type="EMBL" id="BGPR01160897">
    <property type="protein sequence ID" value="GBL95472.1"/>
    <property type="molecule type" value="Genomic_DNA"/>
</dbReference>
<evidence type="ECO:0000313" key="4">
    <source>
        <dbReference type="Proteomes" id="UP000499080"/>
    </source>
</evidence>
<proteinExistence type="predicted"/>
<evidence type="ECO:0000313" key="2">
    <source>
        <dbReference type="EMBL" id="GBL95409.1"/>
    </source>
</evidence>
<feature type="region of interest" description="Disordered" evidence="1">
    <location>
        <begin position="110"/>
        <end position="132"/>
    </location>
</feature>
<sequence length="377" mass="44583">MAPTPLFWIMNKLKRRQFQERSTETLELKTDASTEKEVNQLFEEPSEIGDTKMDVIKQEDQTYQCIVSSTDTGCETMDQKQIQNFLNKTKTKKLKHRLACFWKRGVKREIKPKPSKSPVPAKNRAPKPSIPPTAEFLEYHREKHAFLRKQIKFSPKLDAILEVGENADEPKMCSLPTPDVLRPRSPIMHHKEVKCSLDKPKTKKLKHRLTCFWKRGVKREIKPKPSKSPVPAKNRAPKPSIPPTAEFLDYHREKHAFLRKQIKFSPKFDAILEVEDDADEPKQCRLPTLDELRPKSSPIGQHFMEENRRQIFLKYGYWPDEDLYYMIKHEINPPDEPIVFKHQYTYEYVKWLEARKKQSEAPTIKSRFKRLKKFFKK</sequence>
<dbReference type="AlphaFoldDB" id="A0A4Y2BTD8"/>
<evidence type="ECO:0000256" key="1">
    <source>
        <dbReference type="SAM" id="MobiDB-lite"/>
    </source>
</evidence>
<name>A0A4Y2BTD8_ARAVE</name>
<reference evidence="3 4" key="1">
    <citation type="journal article" date="2019" name="Sci. Rep.">
        <title>Orb-weaving spider Araneus ventricosus genome elucidates the spidroin gene catalogue.</title>
        <authorList>
            <person name="Kono N."/>
            <person name="Nakamura H."/>
            <person name="Ohtoshi R."/>
            <person name="Moran D.A.P."/>
            <person name="Shinohara A."/>
            <person name="Yoshida Y."/>
            <person name="Fujiwara M."/>
            <person name="Mori M."/>
            <person name="Tomita M."/>
            <person name="Arakawa K."/>
        </authorList>
    </citation>
    <scope>NUCLEOTIDE SEQUENCE [LARGE SCALE GENOMIC DNA]</scope>
</reference>
<dbReference type="Proteomes" id="UP000499080">
    <property type="component" value="Unassembled WGS sequence"/>
</dbReference>
<feature type="region of interest" description="Disordered" evidence="1">
    <location>
        <begin position="222"/>
        <end position="244"/>
    </location>
</feature>
<protein>
    <submittedName>
        <fullName evidence="3">Uncharacterized protein</fullName>
    </submittedName>
</protein>
<keyword evidence="4" id="KW-1185">Reference proteome</keyword>
<accession>A0A4Y2BTD8</accession>